<accession>A0ABS1E202</accession>
<dbReference type="PROSITE" id="PS50110">
    <property type="entry name" value="RESPONSE_REGULATORY"/>
    <property type="match status" value="1"/>
</dbReference>
<dbReference type="RefSeq" id="WP_200255709.1">
    <property type="nucleotide sequence ID" value="NZ_NRSH01000002.1"/>
</dbReference>
<dbReference type="InterPro" id="IPR003661">
    <property type="entry name" value="HisK_dim/P_dom"/>
</dbReference>
<keyword evidence="3 6" id="KW-0597">Phosphoprotein</keyword>
<dbReference type="PANTHER" id="PTHR43047:SF72">
    <property type="entry name" value="OSMOSENSING HISTIDINE PROTEIN KINASE SLN1"/>
    <property type="match status" value="1"/>
</dbReference>
<feature type="domain" description="PAS" evidence="9">
    <location>
        <begin position="385"/>
        <end position="458"/>
    </location>
</feature>
<dbReference type="SUPFAM" id="SSF47384">
    <property type="entry name" value="Homodimeric domain of signal transducing histidine kinase"/>
    <property type="match status" value="1"/>
</dbReference>
<keyword evidence="12" id="KW-1185">Reference proteome</keyword>
<dbReference type="SUPFAM" id="SSF55785">
    <property type="entry name" value="PYP-like sensor domain (PAS domain)"/>
    <property type="match status" value="4"/>
</dbReference>
<dbReference type="PANTHER" id="PTHR43047">
    <property type="entry name" value="TWO-COMPONENT HISTIDINE PROTEIN KINASE"/>
    <property type="match status" value="1"/>
</dbReference>
<dbReference type="InterPro" id="IPR000014">
    <property type="entry name" value="PAS"/>
</dbReference>
<dbReference type="PRINTS" id="PR00344">
    <property type="entry name" value="BCTRLSENSOR"/>
</dbReference>
<protein>
    <recommendedName>
        <fullName evidence="2">histidine kinase</fullName>
        <ecNumber evidence="2">2.7.13.3</ecNumber>
    </recommendedName>
</protein>
<dbReference type="PROSITE" id="PS50112">
    <property type="entry name" value="PAS"/>
    <property type="match status" value="3"/>
</dbReference>
<dbReference type="PROSITE" id="PS50113">
    <property type="entry name" value="PAC"/>
    <property type="match status" value="4"/>
</dbReference>
<dbReference type="SUPFAM" id="SSF52172">
    <property type="entry name" value="CheY-like"/>
    <property type="match status" value="1"/>
</dbReference>
<feature type="domain" description="Response regulatory" evidence="8">
    <location>
        <begin position="761"/>
        <end position="880"/>
    </location>
</feature>
<feature type="domain" description="PAS" evidence="9">
    <location>
        <begin position="147"/>
        <end position="195"/>
    </location>
</feature>
<keyword evidence="4" id="KW-0808">Transferase</keyword>
<evidence type="ECO:0000313" key="12">
    <source>
        <dbReference type="Proteomes" id="UP000738126"/>
    </source>
</evidence>
<dbReference type="InterPro" id="IPR003594">
    <property type="entry name" value="HATPase_dom"/>
</dbReference>
<dbReference type="SMART" id="SM00388">
    <property type="entry name" value="HisKA"/>
    <property type="match status" value="1"/>
</dbReference>
<evidence type="ECO:0000256" key="5">
    <source>
        <dbReference type="ARBA" id="ARBA00022777"/>
    </source>
</evidence>
<dbReference type="EMBL" id="NRSH01000002">
    <property type="protein sequence ID" value="MBK1725498.1"/>
    <property type="molecule type" value="Genomic_DNA"/>
</dbReference>
<dbReference type="SMART" id="SM00086">
    <property type="entry name" value="PAC"/>
    <property type="match status" value="4"/>
</dbReference>
<dbReference type="Pfam" id="PF02518">
    <property type="entry name" value="HATPase_c"/>
    <property type="match status" value="1"/>
</dbReference>
<dbReference type="SMART" id="SM00387">
    <property type="entry name" value="HATPase_c"/>
    <property type="match status" value="1"/>
</dbReference>
<dbReference type="Gene3D" id="3.30.565.10">
    <property type="entry name" value="Histidine kinase-like ATPase, C-terminal domain"/>
    <property type="match status" value="1"/>
</dbReference>
<dbReference type="InterPro" id="IPR035965">
    <property type="entry name" value="PAS-like_dom_sf"/>
</dbReference>
<dbReference type="SUPFAM" id="SSF55874">
    <property type="entry name" value="ATPase domain of HSP90 chaperone/DNA topoisomerase II/histidine kinase"/>
    <property type="match status" value="1"/>
</dbReference>
<dbReference type="InterPro" id="IPR036097">
    <property type="entry name" value="HisK_dim/P_sf"/>
</dbReference>
<dbReference type="Gene3D" id="3.40.50.2300">
    <property type="match status" value="1"/>
</dbReference>
<dbReference type="SMART" id="SM00091">
    <property type="entry name" value="PAS"/>
    <property type="match status" value="4"/>
</dbReference>
<feature type="domain" description="Histidine kinase" evidence="7">
    <location>
        <begin position="520"/>
        <end position="735"/>
    </location>
</feature>
<dbReference type="InterPro" id="IPR011006">
    <property type="entry name" value="CheY-like_superfamily"/>
</dbReference>
<feature type="domain" description="PAC" evidence="10">
    <location>
        <begin position="464"/>
        <end position="516"/>
    </location>
</feature>
<dbReference type="PROSITE" id="PS50109">
    <property type="entry name" value="HIS_KIN"/>
    <property type="match status" value="1"/>
</dbReference>
<evidence type="ECO:0000256" key="4">
    <source>
        <dbReference type="ARBA" id="ARBA00022679"/>
    </source>
</evidence>
<evidence type="ECO:0000259" key="10">
    <source>
        <dbReference type="PROSITE" id="PS50113"/>
    </source>
</evidence>
<dbReference type="SMART" id="SM00448">
    <property type="entry name" value="REC"/>
    <property type="match status" value="1"/>
</dbReference>
<evidence type="ECO:0000256" key="3">
    <source>
        <dbReference type="ARBA" id="ARBA00022553"/>
    </source>
</evidence>
<dbReference type="Pfam" id="PF08447">
    <property type="entry name" value="PAS_3"/>
    <property type="match status" value="3"/>
</dbReference>
<dbReference type="CDD" id="cd00130">
    <property type="entry name" value="PAS"/>
    <property type="match status" value="3"/>
</dbReference>
<name>A0ABS1E202_9GAMM</name>
<feature type="domain" description="PAC" evidence="10">
    <location>
        <begin position="76"/>
        <end position="128"/>
    </location>
</feature>
<comment type="catalytic activity">
    <reaction evidence="1">
        <text>ATP + protein L-histidine = ADP + protein N-phospho-L-histidine.</text>
        <dbReference type="EC" id="2.7.13.3"/>
    </reaction>
</comment>
<dbReference type="Pfam" id="PF00072">
    <property type="entry name" value="Response_reg"/>
    <property type="match status" value="1"/>
</dbReference>
<dbReference type="InterPro" id="IPR004358">
    <property type="entry name" value="Sig_transdc_His_kin-like_C"/>
</dbReference>
<dbReference type="NCBIfam" id="TIGR00229">
    <property type="entry name" value="sensory_box"/>
    <property type="match status" value="4"/>
</dbReference>
<evidence type="ECO:0000256" key="6">
    <source>
        <dbReference type="PROSITE-ProRule" id="PRU00169"/>
    </source>
</evidence>
<feature type="modified residue" description="4-aspartylphosphate" evidence="6">
    <location>
        <position position="810"/>
    </location>
</feature>
<organism evidence="11 12">
    <name type="scientific">Halorhodospira neutriphila</name>
    <dbReference type="NCBI Taxonomy" id="168379"/>
    <lineage>
        <taxon>Bacteria</taxon>
        <taxon>Pseudomonadati</taxon>
        <taxon>Pseudomonadota</taxon>
        <taxon>Gammaproteobacteria</taxon>
        <taxon>Chromatiales</taxon>
        <taxon>Ectothiorhodospiraceae</taxon>
        <taxon>Halorhodospira</taxon>
    </lineage>
</organism>
<dbReference type="Pfam" id="PF00512">
    <property type="entry name" value="HisKA"/>
    <property type="match status" value="1"/>
</dbReference>
<evidence type="ECO:0000259" key="8">
    <source>
        <dbReference type="PROSITE" id="PS50110"/>
    </source>
</evidence>
<feature type="domain" description="PAS" evidence="9">
    <location>
        <begin position="253"/>
        <end position="326"/>
    </location>
</feature>
<dbReference type="EC" id="2.7.13.3" evidence="2"/>
<dbReference type="InterPro" id="IPR001610">
    <property type="entry name" value="PAC"/>
</dbReference>
<dbReference type="InterPro" id="IPR001789">
    <property type="entry name" value="Sig_transdc_resp-reg_receiver"/>
</dbReference>
<sequence length="886" mass="98957">MAEQRPTSLWEQLPVGAFVSTPGPEDRLLYANGALARMLGAASAEVLKAYPPSRFYAVPAQRRALSEILLREGHIHRREVVLRTLDGRTIWVAETANCRRSEADGTPLLEGFIEEITERKRAERERDLFTGGPVVVFLWRPEPGWPVEYVSPNAAEILGHQPEALMAGRPVYAELVHPEDLERVRQEVAEHTAAGAGHFEHAPYRLRTGGGAYRWFQDFTVIERDEQGAVARYYGYLLDITERKEAELTLARSEQRYRLAQAAAHFGIWEWDLRRDRVYWDADCWRLLGYRMQERGALSYAEFRARIHPEDREALEDTVHRSLLRLHGETFSVQFRCRRIDGGWQWLHGRGQVTARDEAGAPTYVMGTHTDISQLKEAETTPREAEERYRRFLDDFIGIAYQARLKGPELLLLRGMVEEITGYRQADFFSGRLGWQALIHPEDFPAVRARNRALIAEAGEGAVTDREYRIVRRDGTVRWVRDIGRLVRLPAERALTLQGAIYDITAQKEAERSKTDFLNAVNHDLRTPLNALTGFLELLADSPLAAEQRRHLELCRSAAKRLRGLIDTLLELSQLQAGKIALQPEAFELRPFLDEQLALLHLQAERKGLELTSTVDPALPRWVRTDPTRLGQVLLNLLSNAIQYTEQGSVRLHVAADGDGRARAAVTDTGPGIDPRMQERIFQAFDRAGCGDRQQGSGLGLAIARELAGLLGGELRLDSEPGAGSTFTLTLELPAAAPPAESGEAGAGDEELPALVGAGLRVLAAEDDAANALLTQALLERLGSSAELTEDGREALERWRQSAPDLVLLDLQMPRMDGLEVLEAIRAEEALHGLGRTPVAVLTAHTLDEPQQACCRAGCDAYLSKPLQQQGLHRLLAWVQRASAPR</sequence>
<dbReference type="InterPro" id="IPR013655">
    <property type="entry name" value="PAS_fold_3"/>
</dbReference>
<evidence type="ECO:0000256" key="1">
    <source>
        <dbReference type="ARBA" id="ARBA00000085"/>
    </source>
</evidence>
<feature type="domain" description="PAC" evidence="10">
    <location>
        <begin position="331"/>
        <end position="384"/>
    </location>
</feature>
<dbReference type="InterPro" id="IPR005467">
    <property type="entry name" value="His_kinase_dom"/>
</dbReference>
<dbReference type="CDD" id="cd00082">
    <property type="entry name" value="HisKA"/>
    <property type="match status" value="1"/>
</dbReference>
<dbReference type="InterPro" id="IPR000700">
    <property type="entry name" value="PAS-assoc_C"/>
</dbReference>
<comment type="caution">
    <text evidence="11">The sequence shown here is derived from an EMBL/GenBank/DDBJ whole genome shotgun (WGS) entry which is preliminary data.</text>
</comment>
<gene>
    <name evidence="11" type="ORF">CKO13_00335</name>
</gene>
<evidence type="ECO:0000313" key="11">
    <source>
        <dbReference type="EMBL" id="MBK1725498.1"/>
    </source>
</evidence>
<reference evidence="11 12" key="1">
    <citation type="journal article" date="2020" name="Microorganisms">
        <title>Osmotic Adaptation and Compatible Solute Biosynthesis of Phototrophic Bacteria as Revealed from Genome Analyses.</title>
        <authorList>
            <person name="Imhoff J.F."/>
            <person name="Rahn T."/>
            <person name="Kunzel S."/>
            <person name="Keller A."/>
            <person name="Neulinger S.C."/>
        </authorList>
    </citation>
    <scope>NUCLEOTIDE SEQUENCE [LARGE SCALE GENOMIC DNA]</scope>
    <source>
        <strain evidence="11 12">DSM 15116</strain>
    </source>
</reference>
<keyword evidence="5" id="KW-0418">Kinase</keyword>
<dbReference type="CDD" id="cd16922">
    <property type="entry name" value="HATPase_EvgS-ArcB-TorS-like"/>
    <property type="match status" value="1"/>
</dbReference>
<evidence type="ECO:0000256" key="2">
    <source>
        <dbReference type="ARBA" id="ARBA00012438"/>
    </source>
</evidence>
<feature type="domain" description="PAC" evidence="10">
    <location>
        <begin position="200"/>
        <end position="252"/>
    </location>
</feature>
<dbReference type="Gene3D" id="1.10.287.130">
    <property type="match status" value="1"/>
</dbReference>
<proteinExistence type="predicted"/>
<dbReference type="Proteomes" id="UP000738126">
    <property type="component" value="Unassembled WGS sequence"/>
</dbReference>
<dbReference type="Gene3D" id="3.30.450.20">
    <property type="entry name" value="PAS domain"/>
    <property type="match status" value="4"/>
</dbReference>
<dbReference type="Pfam" id="PF13426">
    <property type="entry name" value="PAS_9"/>
    <property type="match status" value="1"/>
</dbReference>
<dbReference type="Gene3D" id="2.10.70.100">
    <property type="match status" value="1"/>
</dbReference>
<evidence type="ECO:0000259" key="9">
    <source>
        <dbReference type="PROSITE" id="PS50112"/>
    </source>
</evidence>
<evidence type="ECO:0000259" key="7">
    <source>
        <dbReference type="PROSITE" id="PS50109"/>
    </source>
</evidence>
<dbReference type="CDD" id="cd17546">
    <property type="entry name" value="REC_hyHK_CKI1_RcsC-like"/>
    <property type="match status" value="1"/>
</dbReference>
<dbReference type="InterPro" id="IPR036890">
    <property type="entry name" value="HATPase_C_sf"/>
</dbReference>